<dbReference type="InterPro" id="IPR019734">
    <property type="entry name" value="TPR_rpt"/>
</dbReference>
<accession>A0ABY4M078</accession>
<protein>
    <submittedName>
        <fullName evidence="8">O-antigen ligase family protein</fullName>
    </submittedName>
</protein>
<feature type="transmembrane region" description="Helical" evidence="6">
    <location>
        <begin position="446"/>
        <end position="465"/>
    </location>
</feature>
<keyword evidence="9" id="KW-1185">Reference proteome</keyword>
<evidence type="ECO:0000259" key="7">
    <source>
        <dbReference type="Pfam" id="PF04932"/>
    </source>
</evidence>
<keyword evidence="8" id="KW-0436">Ligase</keyword>
<dbReference type="PROSITE" id="PS50005">
    <property type="entry name" value="TPR"/>
    <property type="match status" value="3"/>
</dbReference>
<evidence type="ECO:0000256" key="6">
    <source>
        <dbReference type="SAM" id="Phobius"/>
    </source>
</evidence>
<evidence type="ECO:0000313" key="8">
    <source>
        <dbReference type="EMBL" id="UPZ17864.1"/>
    </source>
</evidence>
<dbReference type="SMART" id="SM00028">
    <property type="entry name" value="TPR"/>
    <property type="match status" value="4"/>
</dbReference>
<dbReference type="PROSITE" id="PS50293">
    <property type="entry name" value="TPR_REGION"/>
    <property type="match status" value="1"/>
</dbReference>
<dbReference type="InterPro" id="IPR007016">
    <property type="entry name" value="O-antigen_ligase-rel_domated"/>
</dbReference>
<evidence type="ECO:0000256" key="3">
    <source>
        <dbReference type="ARBA" id="ARBA00022989"/>
    </source>
</evidence>
<dbReference type="RefSeq" id="WP_248729802.1">
    <property type="nucleotide sequence ID" value="NZ_CP096829.1"/>
</dbReference>
<gene>
    <name evidence="8" type="ORF">M0M44_11055</name>
</gene>
<feature type="transmembrane region" description="Helical" evidence="6">
    <location>
        <begin position="387"/>
        <end position="404"/>
    </location>
</feature>
<keyword evidence="3 6" id="KW-1133">Transmembrane helix</keyword>
<feature type="repeat" description="TPR" evidence="5">
    <location>
        <begin position="689"/>
        <end position="722"/>
    </location>
</feature>
<feature type="transmembrane region" description="Helical" evidence="6">
    <location>
        <begin position="410"/>
        <end position="430"/>
    </location>
</feature>
<keyword evidence="4 6" id="KW-0472">Membrane</keyword>
<dbReference type="Pfam" id="PF04932">
    <property type="entry name" value="Wzy_C"/>
    <property type="match status" value="1"/>
</dbReference>
<sequence>MNRIETNNYAENNKSADLYALIFIILFFAIDFLPNFNISGIQYPQFLEFSILNIIMSVYFYLKPEFIAVDTFDFLKNNSLLRIYLIFILFCGLSFFGAKNASLVISNLIDLTIIFCLIVNFSILLKNKLYLIYKIILIVGLVAILKSGYEIYKFKQIADHFSTGEALSKMFGNTGNINILAATLNLKVPFLLIGITTFSGNKKLFLFVSLLLVTIVILLTGARAAIISLFLVYFIFILYYINTSLPYRQKIVTCAILIFPVLISIYIADITFKHSENRQRYSSIENRIGQIKGGDQSANLRLQFWRNAIKMTQANPILGVGLGNYIVESIPYERDKNSDATISTHTHNDFLEIFAETGVINGLIYFFLFVFLFFLNFRNVIKPFNDNSRIVAILTLMMVISYGVDSFFNFPMFKGTMVISFCLLVVFTILNKPQQSKLEFSTGKNNIYLLCALIGIIPAYFAILGCKAGYLETELILDKDGDKIKGKLTGDYIASQLPVCPNILSTSQSYYEFAARYYTHEKKYDMALKYLSKAEKINPYLGGIAMEKYLISIEKKNTDSAYVYIKESLKLRPKNLKAYQYAQHLATLKHDTLEILRQHQLITSHVRSPEAWNIAAHSLQILCYDEKKLTDFLNKAVKEFPDNSILRQRRIAILSAIYIKRGEVFQDQKKYKKALENYQEVLKIDPDNENALKRIGGIYFNLGRYEKAIAFFSQVLTYENPKNNSGRIEFFLGLSYDRKNDKEKACQYFNLSKAKNYPEAQALLDRNCK</sequence>
<feature type="transmembrane region" description="Helical" evidence="6">
    <location>
        <begin position="82"/>
        <end position="98"/>
    </location>
</feature>
<dbReference type="InterPro" id="IPR011990">
    <property type="entry name" value="TPR-like_helical_dom_sf"/>
</dbReference>
<comment type="subcellular location">
    <subcellularLocation>
        <location evidence="1">Membrane</location>
        <topology evidence="1">Multi-pass membrane protein</topology>
    </subcellularLocation>
</comment>
<dbReference type="EMBL" id="CP096829">
    <property type="protein sequence ID" value="UPZ17864.1"/>
    <property type="molecule type" value="Genomic_DNA"/>
</dbReference>
<keyword evidence="2 6" id="KW-0812">Transmembrane</keyword>
<evidence type="ECO:0000313" key="9">
    <source>
        <dbReference type="Proteomes" id="UP000829998"/>
    </source>
</evidence>
<name>A0ABY4M078_9FLAO</name>
<feature type="transmembrane region" description="Helical" evidence="6">
    <location>
        <begin position="131"/>
        <end position="149"/>
    </location>
</feature>
<proteinExistence type="predicted"/>
<feature type="repeat" description="TPR" evidence="5">
    <location>
        <begin position="655"/>
        <end position="688"/>
    </location>
</feature>
<evidence type="ECO:0000256" key="2">
    <source>
        <dbReference type="ARBA" id="ARBA00022692"/>
    </source>
</evidence>
<feature type="transmembrane region" description="Helical" evidence="6">
    <location>
        <begin position="46"/>
        <end position="62"/>
    </location>
</feature>
<organism evidence="8 9">
    <name type="scientific">Flavobacterium humidisoli</name>
    <dbReference type="NCBI Taxonomy" id="2937442"/>
    <lineage>
        <taxon>Bacteria</taxon>
        <taxon>Pseudomonadati</taxon>
        <taxon>Bacteroidota</taxon>
        <taxon>Flavobacteriia</taxon>
        <taxon>Flavobacteriales</taxon>
        <taxon>Flavobacteriaceae</taxon>
        <taxon>Flavobacterium</taxon>
    </lineage>
</organism>
<dbReference type="PANTHER" id="PTHR37422">
    <property type="entry name" value="TEICHURONIC ACID BIOSYNTHESIS PROTEIN TUAE"/>
    <property type="match status" value="1"/>
</dbReference>
<dbReference type="InterPro" id="IPR051533">
    <property type="entry name" value="WaaL-like"/>
</dbReference>
<feature type="transmembrane region" description="Helical" evidence="6">
    <location>
        <begin position="18"/>
        <end position="34"/>
    </location>
</feature>
<evidence type="ECO:0000256" key="4">
    <source>
        <dbReference type="ARBA" id="ARBA00023136"/>
    </source>
</evidence>
<reference evidence="8 9" key="1">
    <citation type="submission" date="2022-04" db="EMBL/GenBank/DDBJ databases">
        <authorList>
            <person name="Ra J.-S."/>
            <person name="Kim S.-B."/>
        </authorList>
    </citation>
    <scope>NUCLEOTIDE SEQUENCE [LARGE SCALE GENOMIC DNA]</scope>
    <source>
        <strain evidence="8 9">MMS21-Er5</strain>
    </source>
</reference>
<keyword evidence="5" id="KW-0802">TPR repeat</keyword>
<dbReference type="Proteomes" id="UP000829998">
    <property type="component" value="Chromosome"/>
</dbReference>
<dbReference type="PANTHER" id="PTHR37422:SF17">
    <property type="entry name" value="O-ANTIGEN LIGASE"/>
    <property type="match status" value="1"/>
</dbReference>
<evidence type="ECO:0000256" key="1">
    <source>
        <dbReference type="ARBA" id="ARBA00004141"/>
    </source>
</evidence>
<feature type="transmembrane region" description="Helical" evidence="6">
    <location>
        <begin position="251"/>
        <end position="268"/>
    </location>
</feature>
<evidence type="ECO:0000256" key="5">
    <source>
        <dbReference type="PROSITE-ProRule" id="PRU00339"/>
    </source>
</evidence>
<feature type="transmembrane region" description="Helical" evidence="6">
    <location>
        <begin position="105"/>
        <end position="125"/>
    </location>
</feature>
<dbReference type="Pfam" id="PF14559">
    <property type="entry name" value="TPR_19"/>
    <property type="match status" value="1"/>
</dbReference>
<feature type="transmembrane region" description="Helical" evidence="6">
    <location>
        <begin position="353"/>
        <end position="375"/>
    </location>
</feature>
<dbReference type="SUPFAM" id="SSF48452">
    <property type="entry name" value="TPR-like"/>
    <property type="match status" value="1"/>
</dbReference>
<feature type="transmembrane region" description="Helical" evidence="6">
    <location>
        <begin position="177"/>
        <end position="200"/>
    </location>
</feature>
<feature type="transmembrane region" description="Helical" evidence="6">
    <location>
        <begin position="206"/>
        <end position="239"/>
    </location>
</feature>
<dbReference type="GO" id="GO:0016874">
    <property type="term" value="F:ligase activity"/>
    <property type="evidence" value="ECO:0007669"/>
    <property type="project" value="UniProtKB-KW"/>
</dbReference>
<feature type="domain" description="O-antigen ligase-related" evidence="7">
    <location>
        <begin position="209"/>
        <end position="365"/>
    </location>
</feature>
<feature type="repeat" description="TPR" evidence="5">
    <location>
        <begin position="508"/>
        <end position="541"/>
    </location>
</feature>
<dbReference type="Gene3D" id="1.25.40.10">
    <property type="entry name" value="Tetratricopeptide repeat domain"/>
    <property type="match status" value="2"/>
</dbReference>